<dbReference type="NCBIfam" id="TIGR01068">
    <property type="entry name" value="thioredoxin"/>
    <property type="match status" value="1"/>
</dbReference>
<dbReference type="PROSITE" id="PS51352">
    <property type="entry name" value="THIOREDOXIN_2"/>
    <property type="match status" value="1"/>
</dbReference>
<evidence type="ECO:0000256" key="2">
    <source>
        <dbReference type="ARBA" id="ARBA00022946"/>
    </source>
</evidence>
<dbReference type="PROSITE" id="PS00194">
    <property type="entry name" value="THIOREDOXIN_1"/>
    <property type="match status" value="1"/>
</dbReference>
<dbReference type="InterPro" id="IPR013766">
    <property type="entry name" value="Thioredoxin_domain"/>
</dbReference>
<dbReference type="GO" id="GO:0015035">
    <property type="term" value="F:protein-disulfide reductase activity"/>
    <property type="evidence" value="ECO:0007669"/>
    <property type="project" value="InterPro"/>
</dbReference>
<dbReference type="CDD" id="cd02947">
    <property type="entry name" value="TRX_family"/>
    <property type="match status" value="1"/>
</dbReference>
<dbReference type="PRINTS" id="PR00421">
    <property type="entry name" value="THIOREDOXIN"/>
</dbReference>
<keyword evidence="4" id="KW-1015">Disulfide bond</keyword>
<dbReference type="AlphaFoldDB" id="A0AAP0BLD4"/>
<dbReference type="Gene3D" id="3.40.30.10">
    <property type="entry name" value="Glutaredoxin"/>
    <property type="match status" value="1"/>
</dbReference>
<dbReference type="PANTHER" id="PTHR45663">
    <property type="entry name" value="GEO12009P1"/>
    <property type="match status" value="1"/>
</dbReference>
<dbReference type="EMBL" id="JBBWWQ010000006">
    <property type="protein sequence ID" value="KAK8944083.1"/>
    <property type="molecule type" value="Genomic_DNA"/>
</dbReference>
<protein>
    <recommendedName>
        <fullName evidence="6">Thioredoxin domain-containing protein</fullName>
    </recommendedName>
</protein>
<evidence type="ECO:0000313" key="8">
    <source>
        <dbReference type="Proteomes" id="UP001418222"/>
    </source>
</evidence>
<dbReference type="InterPro" id="IPR005746">
    <property type="entry name" value="Thioredoxin"/>
</dbReference>
<dbReference type="GO" id="GO:0005737">
    <property type="term" value="C:cytoplasm"/>
    <property type="evidence" value="ECO:0007669"/>
    <property type="project" value="TreeGrafter"/>
</dbReference>
<sequence>MAAPAPRATAPSRPDYLVPAYSCTSRPRIVPVSAAVGHGRSGILPHFTGFRASARQGRLRPAMVEATVKAIFRSTVVCEAQKATVEGDILSSCELNLNVTNATWRSLVLDCDKPVFVEFWASWCEPCRVIHPLIDKLSSTYEGKIRFFKLNTDDNPEIVAQYEIRSIPTVVIFMNGEKMDRIIGAVSESTLVSFIENYAGR</sequence>
<dbReference type="InterPro" id="IPR036249">
    <property type="entry name" value="Thioredoxin-like_sf"/>
</dbReference>
<proteinExistence type="predicted"/>
<evidence type="ECO:0000256" key="4">
    <source>
        <dbReference type="ARBA" id="ARBA00023157"/>
    </source>
</evidence>
<feature type="domain" description="Thioredoxin" evidence="6">
    <location>
        <begin position="71"/>
        <end position="200"/>
    </location>
</feature>
<dbReference type="SUPFAM" id="SSF52833">
    <property type="entry name" value="Thioredoxin-like"/>
    <property type="match status" value="1"/>
</dbReference>
<dbReference type="InterPro" id="IPR017937">
    <property type="entry name" value="Thioredoxin_CS"/>
</dbReference>
<dbReference type="FunFam" id="3.40.30.10:FF:000001">
    <property type="entry name" value="Thioredoxin"/>
    <property type="match status" value="1"/>
</dbReference>
<evidence type="ECO:0000256" key="1">
    <source>
        <dbReference type="ARBA" id="ARBA00022448"/>
    </source>
</evidence>
<keyword evidence="8" id="KW-1185">Reference proteome</keyword>
<name>A0AAP0BLD4_9ASPA</name>
<evidence type="ECO:0000313" key="7">
    <source>
        <dbReference type="EMBL" id="KAK8944083.1"/>
    </source>
</evidence>
<accession>A0AAP0BLD4</accession>
<reference evidence="7 8" key="1">
    <citation type="journal article" date="2022" name="Nat. Plants">
        <title>Genomes of leafy and leafless Platanthera orchids illuminate the evolution of mycoheterotrophy.</title>
        <authorList>
            <person name="Li M.H."/>
            <person name="Liu K.W."/>
            <person name="Li Z."/>
            <person name="Lu H.C."/>
            <person name="Ye Q.L."/>
            <person name="Zhang D."/>
            <person name="Wang J.Y."/>
            <person name="Li Y.F."/>
            <person name="Zhong Z.M."/>
            <person name="Liu X."/>
            <person name="Yu X."/>
            <person name="Liu D.K."/>
            <person name="Tu X.D."/>
            <person name="Liu B."/>
            <person name="Hao Y."/>
            <person name="Liao X.Y."/>
            <person name="Jiang Y.T."/>
            <person name="Sun W.H."/>
            <person name="Chen J."/>
            <person name="Chen Y.Q."/>
            <person name="Ai Y."/>
            <person name="Zhai J.W."/>
            <person name="Wu S.S."/>
            <person name="Zhou Z."/>
            <person name="Hsiao Y.Y."/>
            <person name="Wu W.L."/>
            <person name="Chen Y.Y."/>
            <person name="Lin Y.F."/>
            <person name="Hsu J.L."/>
            <person name="Li C.Y."/>
            <person name="Wang Z.W."/>
            <person name="Zhao X."/>
            <person name="Zhong W.Y."/>
            <person name="Ma X.K."/>
            <person name="Ma L."/>
            <person name="Huang J."/>
            <person name="Chen G.Z."/>
            <person name="Huang M.Z."/>
            <person name="Huang L."/>
            <person name="Peng D.H."/>
            <person name="Luo Y.B."/>
            <person name="Zou S.Q."/>
            <person name="Chen S.P."/>
            <person name="Lan S."/>
            <person name="Tsai W.C."/>
            <person name="Van de Peer Y."/>
            <person name="Liu Z.J."/>
        </authorList>
    </citation>
    <scope>NUCLEOTIDE SEQUENCE [LARGE SCALE GENOMIC DNA]</scope>
    <source>
        <strain evidence="7">Lor287</strain>
    </source>
</reference>
<comment type="caution">
    <text evidence="7">The sequence shown here is derived from an EMBL/GenBank/DDBJ whole genome shotgun (WGS) entry which is preliminary data.</text>
</comment>
<keyword evidence="2" id="KW-0809">Transit peptide</keyword>
<dbReference type="PANTHER" id="PTHR45663:SF11">
    <property type="entry name" value="GEO12009P1"/>
    <property type="match status" value="1"/>
</dbReference>
<evidence type="ECO:0000259" key="6">
    <source>
        <dbReference type="PROSITE" id="PS51352"/>
    </source>
</evidence>
<organism evidence="7 8">
    <name type="scientific">Platanthera zijinensis</name>
    <dbReference type="NCBI Taxonomy" id="2320716"/>
    <lineage>
        <taxon>Eukaryota</taxon>
        <taxon>Viridiplantae</taxon>
        <taxon>Streptophyta</taxon>
        <taxon>Embryophyta</taxon>
        <taxon>Tracheophyta</taxon>
        <taxon>Spermatophyta</taxon>
        <taxon>Magnoliopsida</taxon>
        <taxon>Liliopsida</taxon>
        <taxon>Asparagales</taxon>
        <taxon>Orchidaceae</taxon>
        <taxon>Orchidoideae</taxon>
        <taxon>Orchideae</taxon>
        <taxon>Orchidinae</taxon>
        <taxon>Platanthera</taxon>
    </lineage>
</organism>
<keyword evidence="1" id="KW-0813">Transport</keyword>
<keyword evidence="5" id="KW-0676">Redox-active center</keyword>
<evidence type="ECO:0000256" key="5">
    <source>
        <dbReference type="ARBA" id="ARBA00023284"/>
    </source>
</evidence>
<evidence type="ECO:0000256" key="3">
    <source>
        <dbReference type="ARBA" id="ARBA00022982"/>
    </source>
</evidence>
<dbReference type="Proteomes" id="UP001418222">
    <property type="component" value="Unassembled WGS sequence"/>
</dbReference>
<gene>
    <name evidence="7" type="ORF">KSP39_PZI008641</name>
</gene>
<dbReference type="Pfam" id="PF00085">
    <property type="entry name" value="Thioredoxin"/>
    <property type="match status" value="1"/>
</dbReference>
<keyword evidence="3" id="KW-0249">Electron transport</keyword>